<accession>A0A9P5SN82</accession>
<dbReference type="GO" id="GO:0046872">
    <property type="term" value="F:metal ion binding"/>
    <property type="evidence" value="ECO:0007669"/>
    <property type="project" value="UniProtKB-KW"/>
</dbReference>
<dbReference type="InterPro" id="IPR028995">
    <property type="entry name" value="Glyco_hydro_57/38_cen_sf"/>
</dbReference>
<dbReference type="InterPro" id="IPR027291">
    <property type="entry name" value="Glyco_hydro_38_N_sf"/>
</dbReference>
<dbReference type="GO" id="GO:0000329">
    <property type="term" value="C:fungal-type vacuole membrane"/>
    <property type="evidence" value="ECO:0007669"/>
    <property type="project" value="TreeGrafter"/>
</dbReference>
<organism evidence="10 11">
    <name type="scientific">Podila minutissima</name>
    <dbReference type="NCBI Taxonomy" id="64525"/>
    <lineage>
        <taxon>Eukaryota</taxon>
        <taxon>Fungi</taxon>
        <taxon>Fungi incertae sedis</taxon>
        <taxon>Mucoromycota</taxon>
        <taxon>Mortierellomycotina</taxon>
        <taxon>Mortierellomycetes</taxon>
        <taxon>Mortierellales</taxon>
        <taxon>Mortierellaceae</taxon>
        <taxon>Podila</taxon>
    </lineage>
</organism>
<evidence type="ECO:0000256" key="3">
    <source>
        <dbReference type="ARBA" id="ARBA00012752"/>
    </source>
</evidence>
<keyword evidence="5 10" id="KW-0378">Hydrolase</keyword>
<evidence type="ECO:0000259" key="9">
    <source>
        <dbReference type="SMART" id="SM00872"/>
    </source>
</evidence>
<dbReference type="Pfam" id="PF07748">
    <property type="entry name" value="Glyco_hydro_38C"/>
    <property type="match status" value="1"/>
</dbReference>
<dbReference type="EMBL" id="JAAAUY010000275">
    <property type="protein sequence ID" value="KAF9332192.1"/>
    <property type="molecule type" value="Genomic_DNA"/>
</dbReference>
<dbReference type="FunFam" id="1.20.1270.50:FF:000004">
    <property type="entry name" value="alpha-mannosidase 2C1 isoform X1"/>
    <property type="match status" value="1"/>
</dbReference>
<dbReference type="Pfam" id="PF17677">
    <property type="entry name" value="Glyco_hydro38C2"/>
    <property type="match status" value="1"/>
</dbReference>
<comment type="caution">
    <text evidence="10">The sequence shown here is derived from an EMBL/GenBank/DDBJ whole genome shotgun (WGS) entry which is preliminary data.</text>
</comment>
<dbReference type="Gene3D" id="2.60.40.2220">
    <property type="match status" value="1"/>
</dbReference>
<dbReference type="Pfam" id="PF22907">
    <property type="entry name" value="Ams1-like_1st"/>
    <property type="match status" value="1"/>
</dbReference>
<dbReference type="InterPro" id="IPR011013">
    <property type="entry name" value="Gal_mutarotase_sf_dom"/>
</dbReference>
<dbReference type="InterPro" id="IPR011682">
    <property type="entry name" value="Glyco_hydro_38_C"/>
</dbReference>
<evidence type="ECO:0000256" key="5">
    <source>
        <dbReference type="ARBA" id="ARBA00022801"/>
    </source>
</evidence>
<dbReference type="InterPro" id="IPR041147">
    <property type="entry name" value="GH38_C"/>
</dbReference>
<reference evidence="10" key="1">
    <citation type="journal article" date="2020" name="Fungal Divers.">
        <title>Resolving the Mortierellaceae phylogeny through synthesis of multi-gene phylogenetics and phylogenomics.</title>
        <authorList>
            <person name="Vandepol N."/>
            <person name="Liber J."/>
            <person name="Desiro A."/>
            <person name="Na H."/>
            <person name="Kennedy M."/>
            <person name="Barry K."/>
            <person name="Grigoriev I.V."/>
            <person name="Miller A.N."/>
            <person name="O'Donnell K."/>
            <person name="Stajich J.E."/>
            <person name="Bonito G."/>
        </authorList>
    </citation>
    <scope>NUCLEOTIDE SEQUENCE</scope>
    <source>
        <strain evidence="10">NVP1</strain>
    </source>
</reference>
<evidence type="ECO:0000256" key="7">
    <source>
        <dbReference type="ARBA" id="ARBA00054985"/>
    </source>
</evidence>
<evidence type="ECO:0000313" key="11">
    <source>
        <dbReference type="Proteomes" id="UP000696485"/>
    </source>
</evidence>
<comment type="similarity">
    <text evidence="2">Belongs to the glycosyl hydrolase 38 family.</text>
</comment>
<dbReference type="SMART" id="SM00872">
    <property type="entry name" value="Alpha-mann_mid"/>
    <property type="match status" value="1"/>
</dbReference>
<proteinExistence type="inferred from homology"/>
<dbReference type="InterPro" id="IPR000602">
    <property type="entry name" value="Glyco_hydro_38_N"/>
</dbReference>
<keyword evidence="4" id="KW-0479">Metal-binding</keyword>
<name>A0A9P5SN82_9FUNG</name>
<evidence type="ECO:0000256" key="2">
    <source>
        <dbReference type="ARBA" id="ARBA00009792"/>
    </source>
</evidence>
<evidence type="ECO:0000256" key="8">
    <source>
        <dbReference type="ARBA" id="ARBA00071615"/>
    </source>
</evidence>
<evidence type="ECO:0000256" key="1">
    <source>
        <dbReference type="ARBA" id="ARBA00000365"/>
    </source>
</evidence>
<dbReference type="SUPFAM" id="SSF88713">
    <property type="entry name" value="Glycoside hydrolase/deacetylase"/>
    <property type="match status" value="1"/>
</dbReference>
<dbReference type="Gene3D" id="1.20.1270.50">
    <property type="entry name" value="Glycoside hydrolase family 38, central domain"/>
    <property type="match status" value="1"/>
</dbReference>
<dbReference type="FunFam" id="3.20.110.10:FF:000002">
    <property type="entry name" value="alpha-mannosidase 2C1 isoform X1"/>
    <property type="match status" value="1"/>
</dbReference>
<dbReference type="FunFam" id="2.70.98.30:FF:000001">
    <property type="entry name" value="alpha-mannosidase 2C1 isoform X2"/>
    <property type="match status" value="1"/>
</dbReference>
<protein>
    <recommendedName>
        <fullName evidence="8">Alpha-mannosidase</fullName>
        <ecNumber evidence="3">3.2.1.24</ecNumber>
    </recommendedName>
</protein>
<dbReference type="GO" id="GO:0004559">
    <property type="term" value="F:alpha-mannosidase activity"/>
    <property type="evidence" value="ECO:0007669"/>
    <property type="project" value="UniProtKB-EC"/>
</dbReference>
<dbReference type="GO" id="GO:0030246">
    <property type="term" value="F:carbohydrate binding"/>
    <property type="evidence" value="ECO:0007669"/>
    <property type="project" value="InterPro"/>
</dbReference>
<keyword evidence="11" id="KW-1185">Reference proteome</keyword>
<evidence type="ECO:0000256" key="6">
    <source>
        <dbReference type="ARBA" id="ARBA00023295"/>
    </source>
</evidence>
<gene>
    <name evidence="10" type="primary">AMS1</name>
    <name evidence="10" type="ORF">BG006_004932</name>
</gene>
<comment type="catalytic activity">
    <reaction evidence="1">
        <text>Hydrolysis of terminal, non-reducing alpha-D-mannose residues in alpha-D-mannosides.</text>
        <dbReference type="EC" id="3.2.1.24"/>
    </reaction>
</comment>
<evidence type="ECO:0000313" key="10">
    <source>
        <dbReference type="EMBL" id="KAF9332192.1"/>
    </source>
</evidence>
<feature type="domain" description="Glycoside hydrolase family 38 central" evidence="9">
    <location>
        <begin position="535"/>
        <end position="614"/>
    </location>
</feature>
<evidence type="ECO:0000256" key="4">
    <source>
        <dbReference type="ARBA" id="ARBA00022723"/>
    </source>
</evidence>
<dbReference type="EC" id="3.2.1.24" evidence="3"/>
<dbReference type="GO" id="GO:0006013">
    <property type="term" value="P:mannose metabolic process"/>
    <property type="evidence" value="ECO:0007669"/>
    <property type="project" value="InterPro"/>
</dbReference>
<dbReference type="GO" id="GO:0009313">
    <property type="term" value="P:oligosaccharide catabolic process"/>
    <property type="evidence" value="ECO:0007669"/>
    <property type="project" value="TreeGrafter"/>
</dbReference>
<dbReference type="PANTHER" id="PTHR46017:SF1">
    <property type="entry name" value="ALPHA-MANNOSIDASE 2C1"/>
    <property type="match status" value="1"/>
</dbReference>
<dbReference type="Proteomes" id="UP000696485">
    <property type="component" value="Unassembled WGS sequence"/>
</dbReference>
<comment type="function">
    <text evidence="7">Degrades free oligosaccharides in the vacuole.</text>
</comment>
<dbReference type="InterPro" id="IPR015341">
    <property type="entry name" value="Glyco_hydro_38_cen"/>
</dbReference>
<dbReference type="AlphaFoldDB" id="A0A9P5SN82"/>
<dbReference type="Pfam" id="PF09261">
    <property type="entry name" value="Alpha-mann_mid"/>
    <property type="match status" value="1"/>
</dbReference>
<keyword evidence="6" id="KW-0326">Glycosidase</keyword>
<dbReference type="InterPro" id="IPR054723">
    <property type="entry name" value="Ams1-like_N"/>
</dbReference>
<dbReference type="Gene3D" id="2.70.98.30">
    <property type="entry name" value="Golgi alpha-mannosidase II, domain 4"/>
    <property type="match status" value="1"/>
</dbReference>
<dbReference type="InterPro" id="IPR037094">
    <property type="entry name" value="Glyco_hydro_38_cen_sf"/>
</dbReference>
<dbReference type="SUPFAM" id="SSF74650">
    <property type="entry name" value="Galactose mutarotase-like"/>
    <property type="match status" value="1"/>
</dbReference>
<dbReference type="Gene3D" id="3.20.110.10">
    <property type="entry name" value="Glycoside hydrolase 38, N terminal domain"/>
    <property type="match status" value="1"/>
</dbReference>
<dbReference type="InterPro" id="IPR011330">
    <property type="entry name" value="Glyco_hydro/deAcase_b/a-brl"/>
</dbReference>
<sequence length="1065" mass="120918">MATLSAPPRLIRSITLERANKFLQADLYPHINLYSRLYSKRSSETIRLSVFSVPDIKRISFHEAIAHDFEKTTTGTSYGPSWSTHWFKLNLSIPAEWVGEQVDLIWDSGSEAMVWSTDGIPRQGLTGDRGNDRRVEYTLVKKAEGGETIELYIEMACNGMFGTGNGNQINPPQEDRTFTLAQGKLRTPQKIILEIAVPNKAAWHLFYDMQTILGMANELPSDSARGQEALWTCNQIIDHFERHNLEGSLQKCLQIAKTFLSKTGPPSGHRITAVGNCHIDTAWLWPYAETRRKIARSWSTQLRLMEDYPEYVFVCSQAQQMEWLLEDYPKLFKQLQDAAKRGQFQPIGGSWVESDCNLPSGESLCRQFLYGQRFIERHFGERCRVSWLPDSFGYSAQLPQIVKQSGCKYFFTQKLSWNNINKFPNTTFNWVGLDGTRVLSHMAPCETYAAQADVGDMVRSIKNNRDLAFSNHSLLPYGNGDGGGGPQRAMLERLKRMKDTDGLPQCNMGGAETFFESVVEIAHDLQEWKGELYFEFHRGTYTSQAPTKKYNRKLEILLREVEIASTLCLGLGRDFSYPKADLDRLWKNVLLNQFHDVLPGSSIEMVNKDAREIYRKVELKGRQLLKDALDSLHEGPSLSDGPLIGFSILNTLHWPRTEIIEAPSINGFQFAQYSPDKTTGYLKVELGGLKFTTVSQTESKTEKEAVSVVHLASENEFVLENEWISAKFNDEGQLISLFDKREARELVPQGEIGNKLRLYDDVPPYWLNWDIEIYHLNTGRKAGTARARIGQIGPLRATIVVEHKLSETSSATQTIILTAISPRIEFHMKVNWDEVQTLLKVEYIWDIQSDFATYETQFGSLQRPTTYNTSLDSAKFEVCGHKYSDLSEHGYGVALLNDCKYGHSCHGNTMRLSLLRSGKAPDANSDIGYHEFSYAILPHKGTFHEVQVVQEAFQFNVPPLVRPIASDSAQGIQRCSFFSLEGSKNAIMDTVKRAEDSEDVIIRIYEAFGGRAAFRLRSTFDITSVHRCNILEDIEGAVRYNRQENSTELLVLRAFEILTLKLKLK</sequence>
<dbReference type="Pfam" id="PF01074">
    <property type="entry name" value="Glyco_hydro_38N"/>
    <property type="match status" value="1"/>
</dbReference>
<dbReference type="PANTHER" id="PTHR46017">
    <property type="entry name" value="ALPHA-MANNOSIDASE 2C1"/>
    <property type="match status" value="1"/>
</dbReference>
<dbReference type="SUPFAM" id="SSF88688">
    <property type="entry name" value="Families 57/38 glycoside transferase middle domain"/>
    <property type="match status" value="1"/>
</dbReference>